<gene>
    <name evidence="3" type="ORF">IRI77_08135</name>
</gene>
<keyword evidence="2" id="KW-1133">Transmembrane helix</keyword>
<dbReference type="AlphaFoldDB" id="A0A7S7NU79"/>
<feature type="compositionally biased region" description="Low complexity" evidence="1">
    <location>
        <begin position="140"/>
        <end position="171"/>
    </location>
</feature>
<evidence type="ECO:0000256" key="2">
    <source>
        <dbReference type="SAM" id="Phobius"/>
    </source>
</evidence>
<evidence type="ECO:0000256" key="1">
    <source>
        <dbReference type="SAM" id="MobiDB-lite"/>
    </source>
</evidence>
<evidence type="ECO:0000313" key="3">
    <source>
        <dbReference type="EMBL" id="QOY89911.1"/>
    </source>
</evidence>
<keyword evidence="2" id="KW-0812">Transmembrane</keyword>
<accession>A0A7S7NU79</accession>
<feature type="transmembrane region" description="Helical" evidence="2">
    <location>
        <begin position="33"/>
        <end position="56"/>
    </location>
</feature>
<dbReference type="EMBL" id="CP063849">
    <property type="protein sequence ID" value="QOY89911.1"/>
    <property type="molecule type" value="Genomic_DNA"/>
</dbReference>
<protein>
    <submittedName>
        <fullName evidence="3">Uncharacterized protein</fullName>
    </submittedName>
</protein>
<name>A0A7S7NU79_PALFE</name>
<reference evidence="3 4" key="1">
    <citation type="submission" date="2020-10" db="EMBL/GenBank/DDBJ databases">
        <title>Complete genome sequence of Paludibaculum fermentans P105T, a facultatively anaerobic acidobacterium capable of dissimilatory Fe(III) reduction.</title>
        <authorList>
            <person name="Dedysh S.N."/>
            <person name="Beletsky A.V."/>
            <person name="Kulichevskaya I.S."/>
            <person name="Mardanov A.V."/>
            <person name="Ravin N.V."/>
        </authorList>
    </citation>
    <scope>NUCLEOTIDE SEQUENCE [LARGE SCALE GENOMIC DNA]</scope>
    <source>
        <strain evidence="3 4">P105</strain>
    </source>
</reference>
<dbReference type="KEGG" id="pfer:IRI77_08135"/>
<dbReference type="Proteomes" id="UP000593892">
    <property type="component" value="Chromosome"/>
</dbReference>
<keyword evidence="4" id="KW-1185">Reference proteome</keyword>
<keyword evidence="2" id="KW-0472">Membrane</keyword>
<dbReference type="RefSeq" id="WP_194451574.1">
    <property type="nucleotide sequence ID" value="NZ_CP063849.1"/>
</dbReference>
<proteinExistence type="predicted"/>
<organism evidence="3 4">
    <name type="scientific">Paludibaculum fermentans</name>
    <dbReference type="NCBI Taxonomy" id="1473598"/>
    <lineage>
        <taxon>Bacteria</taxon>
        <taxon>Pseudomonadati</taxon>
        <taxon>Acidobacteriota</taxon>
        <taxon>Terriglobia</taxon>
        <taxon>Bryobacterales</taxon>
        <taxon>Bryobacteraceae</taxon>
        <taxon>Paludibaculum</taxon>
    </lineage>
</organism>
<feature type="region of interest" description="Disordered" evidence="1">
    <location>
        <begin position="140"/>
        <end position="179"/>
    </location>
</feature>
<evidence type="ECO:0000313" key="4">
    <source>
        <dbReference type="Proteomes" id="UP000593892"/>
    </source>
</evidence>
<sequence>MLDPNQEHDPTMPETAIMVEGVDYDRRDAKAGLIAIVSMAVMGLFIAMIIGVYWLYTVAYERVEYDQYTGVASKELQAIHDREEEQLHRYSYIDKEKGIVRIPIDRAMDIVATEFGEGKVNYNTKSYAVKDELPGGAAGGANAPAPGAAPAGTAPAGAAPAAPATTPAKPAATEHKAAH</sequence>